<dbReference type="SUPFAM" id="SSF53098">
    <property type="entry name" value="Ribonuclease H-like"/>
    <property type="match status" value="1"/>
</dbReference>
<keyword evidence="1" id="KW-0472">Membrane</keyword>
<reference evidence="2" key="1">
    <citation type="journal article" date="2023" name="Plant J.">
        <title>Genome sequences and population genomics provide insights into the demographic history, inbreeding, and mutation load of two 'living fossil' tree species of Dipteronia.</title>
        <authorList>
            <person name="Feng Y."/>
            <person name="Comes H.P."/>
            <person name="Chen J."/>
            <person name="Zhu S."/>
            <person name="Lu R."/>
            <person name="Zhang X."/>
            <person name="Li P."/>
            <person name="Qiu J."/>
            <person name="Olsen K.M."/>
            <person name="Qiu Y."/>
        </authorList>
    </citation>
    <scope>NUCLEOTIDE SEQUENCE</scope>
    <source>
        <strain evidence="2">KIB01</strain>
    </source>
</reference>
<dbReference type="InterPro" id="IPR044730">
    <property type="entry name" value="RNase_H-like_dom_plant"/>
</dbReference>
<comment type="caution">
    <text evidence="2">The sequence shown here is derived from an EMBL/GenBank/DDBJ whole genome shotgun (WGS) entry which is preliminary data.</text>
</comment>
<dbReference type="Proteomes" id="UP001280121">
    <property type="component" value="Unassembled WGS sequence"/>
</dbReference>
<dbReference type="CDD" id="cd06222">
    <property type="entry name" value="RNase_H_like"/>
    <property type="match status" value="1"/>
</dbReference>
<dbReference type="GO" id="GO:0003676">
    <property type="term" value="F:nucleic acid binding"/>
    <property type="evidence" value="ECO:0007669"/>
    <property type="project" value="InterPro"/>
</dbReference>
<sequence>MHTVEWLLRLIGSQSLVLIACSWLLANILTIKSRVAWWFKHHGKGSSESITLIIEYLKACVVDVKHSKPIKVVNWSPPINDVLKFNVDGAVRIEEGCAGIGEILHNSKGVVLCSFFAFVGKADAISTELWAIHKACCLCMMRSSLIERNIQIVTDSQTTVS</sequence>
<dbReference type="InterPro" id="IPR053151">
    <property type="entry name" value="RNase_H-like"/>
</dbReference>
<dbReference type="AlphaFoldDB" id="A0AAE0CKV0"/>
<accession>A0AAE0CKV0</accession>
<dbReference type="InterPro" id="IPR036397">
    <property type="entry name" value="RNaseH_sf"/>
</dbReference>
<name>A0AAE0CKV0_9ROSI</name>
<keyword evidence="3" id="KW-1185">Reference proteome</keyword>
<dbReference type="PANTHER" id="PTHR47723">
    <property type="entry name" value="OS05G0353850 PROTEIN"/>
    <property type="match status" value="1"/>
</dbReference>
<proteinExistence type="predicted"/>
<feature type="transmembrane region" description="Helical" evidence="1">
    <location>
        <begin position="6"/>
        <end position="26"/>
    </location>
</feature>
<keyword evidence="1" id="KW-1133">Transmembrane helix</keyword>
<dbReference type="EMBL" id="JANJYI010000004">
    <property type="protein sequence ID" value="KAK2654882.1"/>
    <property type="molecule type" value="Genomic_DNA"/>
</dbReference>
<evidence type="ECO:0000313" key="3">
    <source>
        <dbReference type="Proteomes" id="UP001280121"/>
    </source>
</evidence>
<organism evidence="2 3">
    <name type="scientific">Dipteronia dyeriana</name>
    <dbReference type="NCBI Taxonomy" id="168575"/>
    <lineage>
        <taxon>Eukaryota</taxon>
        <taxon>Viridiplantae</taxon>
        <taxon>Streptophyta</taxon>
        <taxon>Embryophyta</taxon>
        <taxon>Tracheophyta</taxon>
        <taxon>Spermatophyta</taxon>
        <taxon>Magnoliopsida</taxon>
        <taxon>eudicotyledons</taxon>
        <taxon>Gunneridae</taxon>
        <taxon>Pentapetalae</taxon>
        <taxon>rosids</taxon>
        <taxon>malvids</taxon>
        <taxon>Sapindales</taxon>
        <taxon>Sapindaceae</taxon>
        <taxon>Hippocastanoideae</taxon>
        <taxon>Acereae</taxon>
        <taxon>Dipteronia</taxon>
    </lineage>
</organism>
<keyword evidence="1" id="KW-0812">Transmembrane</keyword>
<evidence type="ECO:0008006" key="4">
    <source>
        <dbReference type="Google" id="ProtNLM"/>
    </source>
</evidence>
<dbReference type="PANTHER" id="PTHR47723:SF19">
    <property type="entry name" value="POLYNUCLEOTIDYL TRANSFERASE, RIBONUCLEASE H-LIKE SUPERFAMILY PROTEIN"/>
    <property type="match status" value="1"/>
</dbReference>
<evidence type="ECO:0000313" key="2">
    <source>
        <dbReference type="EMBL" id="KAK2654882.1"/>
    </source>
</evidence>
<gene>
    <name evidence="2" type="ORF">Ddye_014738</name>
</gene>
<protein>
    <recommendedName>
        <fullName evidence="4">RNase H type-1 domain-containing protein</fullName>
    </recommendedName>
</protein>
<dbReference type="Gene3D" id="3.30.420.10">
    <property type="entry name" value="Ribonuclease H-like superfamily/Ribonuclease H"/>
    <property type="match status" value="1"/>
</dbReference>
<evidence type="ECO:0000256" key="1">
    <source>
        <dbReference type="SAM" id="Phobius"/>
    </source>
</evidence>
<dbReference type="InterPro" id="IPR012337">
    <property type="entry name" value="RNaseH-like_sf"/>
</dbReference>